<dbReference type="GeneID" id="107264277"/>
<dbReference type="Proteomes" id="UP000694920">
    <property type="component" value="Unplaced"/>
</dbReference>
<reference evidence="2" key="1">
    <citation type="submission" date="2025-08" db="UniProtKB">
        <authorList>
            <consortium name="RefSeq"/>
        </authorList>
    </citation>
    <scope>IDENTIFICATION</scope>
</reference>
<keyword evidence="2" id="KW-0808">Transferase</keyword>
<dbReference type="GO" id="GO:0016301">
    <property type="term" value="F:kinase activity"/>
    <property type="evidence" value="ECO:0007669"/>
    <property type="project" value="UniProtKB-KW"/>
</dbReference>
<dbReference type="KEGG" id="ccin:107264277"/>
<keyword evidence="2" id="KW-0418">Kinase</keyword>
<gene>
    <name evidence="2" type="primary">LOC107264277</name>
</gene>
<dbReference type="InterPro" id="IPR027417">
    <property type="entry name" value="P-loop_NTPase"/>
</dbReference>
<evidence type="ECO:0000313" key="1">
    <source>
        <dbReference type="Proteomes" id="UP000694920"/>
    </source>
</evidence>
<accession>A0AAJ7BKN6</accession>
<name>A0AAJ7BKN6_CEPCN</name>
<dbReference type="Pfam" id="PF13238">
    <property type="entry name" value="AAA_18"/>
    <property type="match status" value="1"/>
</dbReference>
<dbReference type="Gene3D" id="3.40.50.300">
    <property type="entry name" value="P-loop containing nucleotide triphosphate hydrolases"/>
    <property type="match status" value="1"/>
</dbReference>
<dbReference type="PANTHER" id="PTHR10285">
    <property type="entry name" value="URIDINE KINASE"/>
    <property type="match status" value="1"/>
</dbReference>
<proteinExistence type="predicted"/>
<evidence type="ECO:0000313" key="2">
    <source>
        <dbReference type="RefSeq" id="XP_015587855.1"/>
    </source>
</evidence>
<organism evidence="1 2">
    <name type="scientific">Cephus cinctus</name>
    <name type="common">Wheat stem sawfly</name>
    <dbReference type="NCBI Taxonomy" id="211228"/>
    <lineage>
        <taxon>Eukaryota</taxon>
        <taxon>Metazoa</taxon>
        <taxon>Ecdysozoa</taxon>
        <taxon>Arthropoda</taxon>
        <taxon>Hexapoda</taxon>
        <taxon>Insecta</taxon>
        <taxon>Pterygota</taxon>
        <taxon>Neoptera</taxon>
        <taxon>Endopterygota</taxon>
        <taxon>Hymenoptera</taxon>
        <taxon>Cephoidea</taxon>
        <taxon>Cephidae</taxon>
        <taxon>Cephus</taxon>
    </lineage>
</organism>
<sequence>MMNKKLVIGIAGITCSGKSTLATKIQSLIPDSIILNQDDYFLPADDPRHVYIAELHHQNWDIITSVDMEKMYTDLLKWINNDIEQSSPSVQTRVLILEGFLIFNYEPIANLCNMKFFLTLNKEECWERRKERSYDPPDVPGYFEMVVWPEYIRHKSELDQNKKLYDSIVFIDGSRTQQDIFNIVSSAIIERLA</sequence>
<dbReference type="CTD" id="100163578"/>
<keyword evidence="1" id="KW-1185">Reference proteome</keyword>
<dbReference type="RefSeq" id="XP_015587855.1">
    <property type="nucleotide sequence ID" value="XM_015732369.2"/>
</dbReference>
<dbReference type="SUPFAM" id="SSF52540">
    <property type="entry name" value="P-loop containing nucleoside triphosphate hydrolases"/>
    <property type="match status" value="1"/>
</dbReference>
<dbReference type="AlphaFoldDB" id="A0AAJ7BKN6"/>
<protein>
    <submittedName>
        <fullName evidence="2">Nicotinamide riboside kinase 1</fullName>
    </submittedName>
</protein>